<feature type="compositionally biased region" description="Acidic residues" evidence="12">
    <location>
        <begin position="733"/>
        <end position="742"/>
    </location>
</feature>
<dbReference type="SUPFAM" id="SSF47384">
    <property type="entry name" value="Homodimeric domain of signal transducing histidine kinase"/>
    <property type="match status" value="1"/>
</dbReference>
<evidence type="ECO:0000256" key="1">
    <source>
        <dbReference type="ARBA" id="ARBA00000085"/>
    </source>
</evidence>
<dbReference type="InterPro" id="IPR003594">
    <property type="entry name" value="HATPase_dom"/>
</dbReference>
<dbReference type="PRINTS" id="PR00344">
    <property type="entry name" value="BCTRLSENSOR"/>
</dbReference>
<evidence type="ECO:0000256" key="10">
    <source>
        <dbReference type="ARBA" id="ARBA00023012"/>
    </source>
</evidence>
<dbReference type="SMART" id="SM00260">
    <property type="entry name" value="CheW"/>
    <property type="match status" value="1"/>
</dbReference>
<dbReference type="SMART" id="SM00387">
    <property type="entry name" value="HATPase_c"/>
    <property type="match status" value="1"/>
</dbReference>
<keyword evidence="5 11" id="KW-0597">Phosphoprotein</keyword>
<dbReference type="Proteomes" id="UP000011591">
    <property type="component" value="Unassembled WGS sequence"/>
</dbReference>
<dbReference type="SMART" id="SM01231">
    <property type="entry name" value="H-kinase_dim"/>
    <property type="match status" value="1"/>
</dbReference>
<reference evidence="15 16" key="1">
    <citation type="journal article" date="2014" name="PLoS Genet.">
        <title>Phylogenetically driven sequencing of extremely halophilic archaea reveals strategies for static and dynamic osmo-response.</title>
        <authorList>
            <person name="Becker E.A."/>
            <person name="Seitzer P.M."/>
            <person name="Tritt A."/>
            <person name="Larsen D."/>
            <person name="Krusor M."/>
            <person name="Yao A.I."/>
            <person name="Wu D."/>
            <person name="Madern D."/>
            <person name="Eisen J.A."/>
            <person name="Darling A.E."/>
            <person name="Facciotti M.T."/>
        </authorList>
    </citation>
    <scope>NUCLEOTIDE SEQUENCE [LARGE SCALE GENOMIC DNA]</scope>
    <source>
        <strain evidence="15 16">DSM 13077</strain>
    </source>
</reference>
<feature type="region of interest" description="Disordered" evidence="12">
    <location>
        <begin position="325"/>
        <end position="401"/>
    </location>
</feature>
<dbReference type="GO" id="GO:0000155">
    <property type="term" value="F:phosphorelay sensor kinase activity"/>
    <property type="evidence" value="ECO:0007669"/>
    <property type="project" value="InterPro"/>
</dbReference>
<dbReference type="InterPro" id="IPR004358">
    <property type="entry name" value="Sig_transdc_His_kin-like_C"/>
</dbReference>
<dbReference type="SUPFAM" id="SSF50341">
    <property type="entry name" value="CheW-like"/>
    <property type="match status" value="1"/>
</dbReference>
<feature type="compositionally biased region" description="Acidic residues" evidence="12">
    <location>
        <begin position="900"/>
        <end position="910"/>
    </location>
</feature>
<dbReference type="PANTHER" id="PTHR43395:SF10">
    <property type="entry name" value="CHEMOTAXIS PROTEIN CHEA"/>
    <property type="match status" value="1"/>
</dbReference>
<evidence type="ECO:0000313" key="16">
    <source>
        <dbReference type="Proteomes" id="UP000011591"/>
    </source>
</evidence>
<dbReference type="RefSeq" id="WP_006664098.1">
    <property type="nucleotide sequence ID" value="NZ_AOIP01000012.1"/>
</dbReference>
<dbReference type="Gene3D" id="2.30.30.40">
    <property type="entry name" value="SH3 Domains"/>
    <property type="match status" value="1"/>
</dbReference>
<name>M0BDU3_9EURY</name>
<dbReference type="Pfam" id="PF02895">
    <property type="entry name" value="H-kinase_dim"/>
    <property type="match status" value="1"/>
</dbReference>
<dbReference type="InterPro" id="IPR036097">
    <property type="entry name" value="HisK_dim/P_sf"/>
</dbReference>
<dbReference type="InterPro" id="IPR005467">
    <property type="entry name" value="His_kinase_dom"/>
</dbReference>
<dbReference type="SMART" id="SM00073">
    <property type="entry name" value="HPT"/>
    <property type="match status" value="1"/>
</dbReference>
<evidence type="ECO:0000256" key="6">
    <source>
        <dbReference type="ARBA" id="ARBA00022679"/>
    </source>
</evidence>
<feature type="region of interest" description="Disordered" evidence="12">
    <location>
        <begin position="478"/>
        <end position="840"/>
    </location>
</feature>
<evidence type="ECO:0000256" key="8">
    <source>
        <dbReference type="ARBA" id="ARBA00022777"/>
    </source>
</evidence>
<dbReference type="GO" id="GO:0006935">
    <property type="term" value="P:chemotaxis"/>
    <property type="evidence" value="ECO:0007669"/>
    <property type="project" value="UniProtKB-KW"/>
</dbReference>
<keyword evidence="10" id="KW-0902">Two-component regulatory system</keyword>
<evidence type="ECO:0000256" key="11">
    <source>
        <dbReference type="PROSITE-ProRule" id="PRU00110"/>
    </source>
</evidence>
<dbReference type="PATRIC" id="fig|1227491.4.peg.577"/>
<feature type="compositionally biased region" description="Low complexity" evidence="12">
    <location>
        <begin position="750"/>
        <end position="767"/>
    </location>
</feature>
<keyword evidence="7" id="KW-0547">Nucleotide-binding</keyword>
<dbReference type="CDD" id="cd16916">
    <property type="entry name" value="HATPase_CheA-like"/>
    <property type="match status" value="1"/>
</dbReference>
<feature type="domain" description="HPt" evidence="14">
    <location>
        <begin position="1"/>
        <end position="101"/>
    </location>
</feature>
<dbReference type="OrthoDB" id="293137at2157"/>
<proteinExistence type="predicted"/>
<dbReference type="PROSITE" id="PS50109">
    <property type="entry name" value="HIS_KIN"/>
    <property type="match status" value="1"/>
</dbReference>
<dbReference type="InterPro" id="IPR036061">
    <property type="entry name" value="CheW-like_dom_sf"/>
</dbReference>
<feature type="compositionally biased region" description="Low complexity" evidence="12">
    <location>
        <begin position="330"/>
        <end position="344"/>
    </location>
</feature>
<evidence type="ECO:0000256" key="7">
    <source>
        <dbReference type="ARBA" id="ARBA00022741"/>
    </source>
</evidence>
<dbReference type="Gene3D" id="1.20.120.160">
    <property type="entry name" value="HPT domain"/>
    <property type="match status" value="1"/>
</dbReference>
<evidence type="ECO:0000256" key="5">
    <source>
        <dbReference type="ARBA" id="ARBA00022553"/>
    </source>
</evidence>
<comment type="caution">
    <text evidence="15">The sequence shown here is derived from an EMBL/GenBank/DDBJ whole genome shotgun (WGS) entry which is preliminary data.</text>
</comment>
<keyword evidence="8 15" id="KW-0418">Kinase</keyword>
<evidence type="ECO:0000313" key="15">
    <source>
        <dbReference type="EMBL" id="ELZ09046.1"/>
    </source>
</evidence>
<feature type="compositionally biased region" description="Acidic residues" evidence="12">
    <location>
        <begin position="565"/>
        <end position="585"/>
    </location>
</feature>
<gene>
    <name evidence="15" type="ORF">C480_02813</name>
</gene>
<sequence>MTDYWTDFVRESEDRITELNNALLTLERNPDDEAAMDNIFRIAHTLKGNCGAAGLESASNLAHAIEDVLDAVRRNRLTVSPELMDAVFDAVDELERMVEEVALEGEIETDPSATIDSLRAQLEPAAETDGLSSPSTAEIERVLSQFEPPADDNHNAYLARIEVADDGEKDDHKEIDNGILVVEALIDAFDLIGTDPDRSTVADGAYGTTFDAVFGSAVGKDAIASGLDPVGEVADFELVDVTTQFDDLIADREETADTTTAEPGSQLSADEAQELEVDDLLDEFTEFDDLDEKVEEVDDSDLDVFDDMGDAGAFDDLLADADADVDDLDLGSPAPSDPSATADAGLNTGTGPDSADGSTETDASDSSDSSTTATETEQASATAAPDESDESDESDDVDDAEAVFAELKDEVDTVGFDELQAELAELEFDEFDQEDEVSMDELLGDAADADEQFLAGDPLDTDEVESVSDAELDELVVADDASVSADDNGGETLASNAVGEESAGTDETADAQERETDAGGVAESESAAGAASASESASERDTESEPGADTADGAVEPAESPESTESPEEAAESVADDTFEFDSETSVETAGSDDTAPETASASAFEFESDAESTTATTRESATASETAAETDADPLSGSSTDGSETAAWFDEANEADETNETIGSDETASPATDDPSVAADNASAVDAESADSTQQSDAGIEPNAEGDTGEFSGAAHGDEFESDSTLSTPTDDSTDETVASEDDGRVESGAETAAAETAETGDTTGFGDEDSDSTALDESEPVAEASGFDSQSGSTTPEFEPTDADFDTTDVERGSDEEADGDSAFSEVETAFDPSVTDDDVAFDDIDRADAADAEAFTSSLDAEVDDSSTAETETPAEADPGSDSATDDLDGFGGFDDAFADLDEELENEPQPFESDFDSAADVGTDSGFETTPDSSADSSDGGAAFSGESSATDSPRIDEPALEIPDITVPETVERPDTDQETDEIQSVRVDVEQIDELLTLVEGLVTSRVRLRHEVESGQFGQSIADTGAITDELDDLEDLTTDLQETVMDVRLVPLRTVANRLPRVVRDIARDQGKTVAFEMSGEDVELDRSILDQLRDPLIHLVRNAVDHGIESPEERDATDKPEEGTVEVSASRSRDRVVITVSDDGSGLDPERLRSEAVEEGILSADDAAALDDESVADLVFHPGFSTTEGVTDVSGRGVGMDVVKRTIEDLDGSVSIEAEPDEGTTVTMSVPVSIAIDDVLFVESGGEEFGIPTKAVSDIVPVELVEEVDGEAVLLDSAGSSETDRGVEVDVEAGVGAVETDGDDVGNDDENATATDDDDTDESTQERGTPVIRLDEELGVTDEPAAGSETDTSASTETSAGTALDTATAGARSGPAATDSRDDRPGPRSPARGMVVRIREDVRPIALRCDAVYGQQEVVVKPFEGFMANLPGLSGATVRGRGKIVNILDVTTL</sequence>
<feature type="compositionally biased region" description="Acidic residues" evidence="12">
    <location>
        <begin position="1309"/>
        <end position="1332"/>
    </location>
</feature>
<dbReference type="PROSITE" id="PS50894">
    <property type="entry name" value="HPT"/>
    <property type="match status" value="1"/>
</dbReference>
<keyword evidence="6" id="KW-0808">Transferase</keyword>
<feature type="compositionally biased region" description="Acidic residues" evidence="12">
    <location>
        <begin position="768"/>
        <end position="782"/>
    </location>
</feature>
<keyword evidence="4" id="KW-0145">Chemotaxis</keyword>
<accession>M0BDU3</accession>
<feature type="compositionally biased region" description="Low complexity" evidence="12">
    <location>
        <begin position="478"/>
        <end position="487"/>
    </location>
</feature>
<dbReference type="InterPro" id="IPR036641">
    <property type="entry name" value="HPT_dom_sf"/>
</dbReference>
<feature type="compositionally biased region" description="Low complexity" evidence="12">
    <location>
        <begin position="936"/>
        <end position="954"/>
    </location>
</feature>
<feature type="compositionally biased region" description="Acidic residues" evidence="12">
    <location>
        <begin position="801"/>
        <end position="810"/>
    </location>
</feature>
<dbReference type="SUPFAM" id="SSF47226">
    <property type="entry name" value="Histidine-containing phosphotransfer domain, HPT domain"/>
    <property type="match status" value="1"/>
</dbReference>
<feature type="domain" description="Histidine kinase" evidence="13">
    <location>
        <begin position="1034"/>
        <end position="1243"/>
    </location>
</feature>
<feature type="compositionally biased region" description="Low complexity" evidence="12">
    <location>
        <begin position="353"/>
        <end position="385"/>
    </location>
</feature>
<dbReference type="SUPFAM" id="SSF55874">
    <property type="entry name" value="ATPase domain of HSP90 chaperone/DNA topoisomerase II/histidine kinase"/>
    <property type="match status" value="1"/>
</dbReference>
<feature type="compositionally biased region" description="Acidic residues" evidence="12">
    <location>
        <begin position="386"/>
        <end position="401"/>
    </location>
</feature>
<feature type="compositionally biased region" description="Low complexity" evidence="12">
    <location>
        <begin position="554"/>
        <end position="564"/>
    </location>
</feature>
<dbReference type="GO" id="GO:0005524">
    <property type="term" value="F:ATP binding"/>
    <property type="evidence" value="ECO:0007669"/>
    <property type="project" value="UniProtKB-KW"/>
</dbReference>
<dbReference type="EMBL" id="AOIP01000012">
    <property type="protein sequence ID" value="ELZ09046.1"/>
    <property type="molecule type" value="Genomic_DNA"/>
</dbReference>
<feature type="region of interest" description="Disordered" evidence="12">
    <location>
        <begin position="1117"/>
        <end position="1139"/>
    </location>
</feature>
<evidence type="ECO:0000256" key="9">
    <source>
        <dbReference type="ARBA" id="ARBA00022840"/>
    </source>
</evidence>
<feature type="compositionally biased region" description="Low complexity" evidence="12">
    <location>
        <begin position="598"/>
        <end position="630"/>
    </location>
</feature>
<dbReference type="PANTHER" id="PTHR43395">
    <property type="entry name" value="SENSOR HISTIDINE KINASE CHEA"/>
    <property type="match status" value="1"/>
</dbReference>
<dbReference type="InterPro" id="IPR004105">
    <property type="entry name" value="CheA-like_dim"/>
</dbReference>
<dbReference type="InterPro" id="IPR051315">
    <property type="entry name" value="Bact_Chemotaxis_CheA"/>
</dbReference>
<evidence type="ECO:0000256" key="12">
    <source>
        <dbReference type="SAM" id="MobiDB-lite"/>
    </source>
</evidence>
<feature type="compositionally biased region" description="Polar residues" evidence="12">
    <location>
        <begin position="661"/>
        <end position="671"/>
    </location>
</feature>
<evidence type="ECO:0000256" key="4">
    <source>
        <dbReference type="ARBA" id="ARBA00022500"/>
    </source>
</evidence>
<feature type="compositionally biased region" description="Low complexity" evidence="12">
    <location>
        <begin position="518"/>
        <end position="536"/>
    </location>
</feature>
<evidence type="ECO:0000259" key="13">
    <source>
        <dbReference type="PROSITE" id="PS50109"/>
    </source>
</evidence>
<evidence type="ECO:0000259" key="14">
    <source>
        <dbReference type="PROSITE" id="PS50894"/>
    </source>
</evidence>
<keyword evidence="9" id="KW-0067">ATP-binding</keyword>
<feature type="compositionally biased region" description="Low complexity" evidence="12">
    <location>
        <begin position="674"/>
        <end position="693"/>
    </location>
</feature>
<organism evidence="15 16">
    <name type="scientific">Natrialba aegyptia DSM 13077</name>
    <dbReference type="NCBI Taxonomy" id="1227491"/>
    <lineage>
        <taxon>Archaea</taxon>
        <taxon>Methanobacteriati</taxon>
        <taxon>Methanobacteriota</taxon>
        <taxon>Stenosarchaea group</taxon>
        <taxon>Halobacteria</taxon>
        <taxon>Halobacteriales</taxon>
        <taxon>Natrialbaceae</taxon>
        <taxon>Natrialba</taxon>
    </lineage>
</organism>
<protein>
    <recommendedName>
        <fullName evidence="3">Chemotaxis protein CheA</fullName>
        <ecNumber evidence="2">2.7.13.3</ecNumber>
    </recommendedName>
</protein>
<dbReference type="InterPro" id="IPR036890">
    <property type="entry name" value="HATPase_C_sf"/>
</dbReference>
<feature type="region of interest" description="Disordered" evidence="12">
    <location>
        <begin position="855"/>
        <end position="988"/>
    </location>
</feature>
<feature type="region of interest" description="Disordered" evidence="12">
    <location>
        <begin position="1306"/>
        <end position="1401"/>
    </location>
</feature>
<dbReference type="GO" id="GO:0005737">
    <property type="term" value="C:cytoplasm"/>
    <property type="evidence" value="ECO:0007669"/>
    <property type="project" value="InterPro"/>
</dbReference>
<keyword evidence="16" id="KW-1185">Reference proteome</keyword>
<dbReference type="InterPro" id="IPR037006">
    <property type="entry name" value="CheA-like_homodim_sf"/>
</dbReference>
<dbReference type="InterPro" id="IPR002545">
    <property type="entry name" value="CheW-lke_dom"/>
</dbReference>
<feature type="modified residue" description="Phosphohistidine" evidence="11">
    <location>
        <position position="44"/>
    </location>
</feature>
<evidence type="ECO:0000256" key="2">
    <source>
        <dbReference type="ARBA" id="ARBA00012438"/>
    </source>
</evidence>
<dbReference type="CDD" id="cd00088">
    <property type="entry name" value="HPT"/>
    <property type="match status" value="1"/>
</dbReference>
<dbReference type="EC" id="2.7.13.3" evidence="2"/>
<dbReference type="Pfam" id="PF01627">
    <property type="entry name" value="Hpt"/>
    <property type="match status" value="1"/>
</dbReference>
<dbReference type="InterPro" id="IPR008207">
    <property type="entry name" value="Sig_transdc_His_kin_Hpt_dom"/>
</dbReference>
<dbReference type="FunFam" id="3.30.565.10:FF:000016">
    <property type="entry name" value="Chemotaxis protein CheA, putative"/>
    <property type="match status" value="1"/>
</dbReference>
<feature type="compositionally biased region" description="Basic and acidic residues" evidence="12">
    <location>
        <begin position="1117"/>
        <end position="1131"/>
    </location>
</feature>
<feature type="compositionally biased region" description="Polar residues" evidence="12">
    <location>
        <begin position="789"/>
        <end position="798"/>
    </location>
</feature>
<comment type="catalytic activity">
    <reaction evidence="1">
        <text>ATP + protein L-histidine = ADP + protein N-phospho-L-histidine.</text>
        <dbReference type="EC" id="2.7.13.3"/>
    </reaction>
</comment>
<dbReference type="Pfam" id="PF01584">
    <property type="entry name" value="CheW"/>
    <property type="match status" value="1"/>
</dbReference>
<evidence type="ECO:0000256" key="3">
    <source>
        <dbReference type="ARBA" id="ARBA00021495"/>
    </source>
</evidence>
<dbReference type="Gene3D" id="3.30.565.10">
    <property type="entry name" value="Histidine kinase-like ATPase, C-terminal domain"/>
    <property type="match status" value="1"/>
</dbReference>
<dbReference type="Pfam" id="PF02518">
    <property type="entry name" value="HATPase_c"/>
    <property type="match status" value="1"/>
</dbReference>
<feature type="compositionally biased region" description="Low complexity" evidence="12">
    <location>
        <begin position="1354"/>
        <end position="1380"/>
    </location>
</feature>
<dbReference type="Gene3D" id="1.10.287.560">
    <property type="entry name" value="Histidine kinase CheA-like, homodimeric domain"/>
    <property type="match status" value="1"/>
</dbReference>